<gene>
    <name evidence="4" type="ORF">METZ01_LOCUS262019</name>
</gene>
<reference evidence="4" key="1">
    <citation type="submission" date="2018-05" db="EMBL/GenBank/DDBJ databases">
        <authorList>
            <person name="Lanie J.A."/>
            <person name="Ng W.-L."/>
            <person name="Kazmierczak K.M."/>
            <person name="Andrzejewski T.M."/>
            <person name="Davidsen T.M."/>
            <person name="Wayne K.J."/>
            <person name="Tettelin H."/>
            <person name="Glass J.I."/>
            <person name="Rusch D."/>
            <person name="Podicherti R."/>
            <person name="Tsui H.-C.T."/>
            <person name="Winkler M.E."/>
        </authorList>
    </citation>
    <scope>NUCLEOTIDE SEQUENCE</scope>
</reference>
<comment type="similarity">
    <text evidence="1">Belongs to the short-chain dehydrogenases/reductases (SDR) family.</text>
</comment>
<protein>
    <recommendedName>
        <fullName evidence="3">Ketoreductase domain-containing protein</fullName>
    </recommendedName>
</protein>
<dbReference type="PRINTS" id="PR00081">
    <property type="entry name" value="GDHRDH"/>
</dbReference>
<dbReference type="SMART" id="SM00822">
    <property type="entry name" value="PKS_KR"/>
    <property type="match status" value="1"/>
</dbReference>
<dbReference type="InterPro" id="IPR020904">
    <property type="entry name" value="Sc_DH/Rdtase_CS"/>
</dbReference>
<feature type="non-terminal residue" evidence="4">
    <location>
        <position position="1"/>
    </location>
</feature>
<dbReference type="CDD" id="cd05333">
    <property type="entry name" value="BKR_SDR_c"/>
    <property type="match status" value="1"/>
</dbReference>
<dbReference type="GO" id="GO:0006633">
    <property type="term" value="P:fatty acid biosynthetic process"/>
    <property type="evidence" value="ECO:0007669"/>
    <property type="project" value="InterPro"/>
</dbReference>
<dbReference type="InterPro" id="IPR057326">
    <property type="entry name" value="KR_dom"/>
</dbReference>
<dbReference type="Pfam" id="PF00106">
    <property type="entry name" value="adh_short"/>
    <property type="match status" value="1"/>
</dbReference>
<keyword evidence="2" id="KW-0560">Oxidoreductase</keyword>
<dbReference type="NCBIfam" id="NF005559">
    <property type="entry name" value="PRK07231.1"/>
    <property type="match status" value="1"/>
</dbReference>
<evidence type="ECO:0000256" key="1">
    <source>
        <dbReference type="ARBA" id="ARBA00006484"/>
    </source>
</evidence>
<dbReference type="Gene3D" id="3.40.50.720">
    <property type="entry name" value="NAD(P)-binding Rossmann-like Domain"/>
    <property type="match status" value="1"/>
</dbReference>
<sequence>INIYIQSGDTVAGIQDLEGKFALVTGASKGIGRASAVELASMGASVVVNYNSSPEEAERTVELAKARGVDAFAAKADVGDPDQVKSMLDEAIARFGQIDILVNNAGVIDDGLLLRMTDKAWDRVINTNLNGTFYCSRAVLRSMVRTRWGRIINIGSVVGLRGNIGQTNYTASKAAINGFTYALAKEVATRNITVNTITPGYIHTETVEALTDKQKETIMTWIPMQKFGEVDDIANMVGYLASQKAKYVTGQVISVDGGMAI</sequence>
<dbReference type="InterPro" id="IPR050259">
    <property type="entry name" value="SDR"/>
</dbReference>
<dbReference type="NCBIfam" id="NF009466">
    <property type="entry name" value="PRK12826.1-2"/>
    <property type="match status" value="1"/>
</dbReference>
<dbReference type="InterPro" id="IPR002347">
    <property type="entry name" value="SDR_fam"/>
</dbReference>
<evidence type="ECO:0000259" key="3">
    <source>
        <dbReference type="SMART" id="SM00822"/>
    </source>
</evidence>
<dbReference type="FunFam" id="3.40.50.720:FF:000173">
    <property type="entry name" value="3-oxoacyl-[acyl-carrier protein] reductase"/>
    <property type="match status" value="1"/>
</dbReference>
<dbReference type="InterPro" id="IPR011284">
    <property type="entry name" value="3oxo_ACP_reduc"/>
</dbReference>
<dbReference type="PRINTS" id="PR00080">
    <property type="entry name" value="SDRFAMILY"/>
</dbReference>
<dbReference type="PANTHER" id="PTHR42879">
    <property type="entry name" value="3-OXOACYL-(ACYL-CARRIER-PROTEIN) REDUCTASE"/>
    <property type="match status" value="1"/>
</dbReference>
<dbReference type="InterPro" id="IPR036291">
    <property type="entry name" value="NAD(P)-bd_dom_sf"/>
</dbReference>
<evidence type="ECO:0000313" key="4">
    <source>
        <dbReference type="EMBL" id="SVC09165.1"/>
    </source>
</evidence>
<dbReference type="SUPFAM" id="SSF51735">
    <property type="entry name" value="NAD(P)-binding Rossmann-fold domains"/>
    <property type="match status" value="1"/>
</dbReference>
<accession>A0A382JC44</accession>
<organism evidence="4">
    <name type="scientific">marine metagenome</name>
    <dbReference type="NCBI Taxonomy" id="408172"/>
    <lineage>
        <taxon>unclassified sequences</taxon>
        <taxon>metagenomes</taxon>
        <taxon>ecological metagenomes</taxon>
    </lineage>
</organism>
<proteinExistence type="inferred from homology"/>
<dbReference type="AlphaFoldDB" id="A0A382JC44"/>
<dbReference type="PANTHER" id="PTHR42879:SF2">
    <property type="entry name" value="3-OXOACYL-[ACYL-CARRIER-PROTEIN] REDUCTASE FABG"/>
    <property type="match status" value="1"/>
</dbReference>
<name>A0A382JC44_9ZZZZ</name>
<dbReference type="GO" id="GO:0051287">
    <property type="term" value="F:NAD binding"/>
    <property type="evidence" value="ECO:0007669"/>
    <property type="project" value="InterPro"/>
</dbReference>
<dbReference type="NCBIfam" id="TIGR01830">
    <property type="entry name" value="3oxo_ACP_reduc"/>
    <property type="match status" value="1"/>
</dbReference>
<dbReference type="EMBL" id="UINC01073065">
    <property type="protein sequence ID" value="SVC09165.1"/>
    <property type="molecule type" value="Genomic_DNA"/>
</dbReference>
<feature type="domain" description="Ketoreductase" evidence="3">
    <location>
        <begin position="20"/>
        <end position="195"/>
    </location>
</feature>
<evidence type="ECO:0000256" key="2">
    <source>
        <dbReference type="ARBA" id="ARBA00023002"/>
    </source>
</evidence>
<dbReference type="GO" id="GO:0004316">
    <property type="term" value="F:3-oxoacyl-[acyl-carrier-protein] reductase (NADPH) activity"/>
    <property type="evidence" value="ECO:0007669"/>
    <property type="project" value="InterPro"/>
</dbReference>
<dbReference type="PROSITE" id="PS00061">
    <property type="entry name" value="ADH_SHORT"/>
    <property type="match status" value="1"/>
</dbReference>